<dbReference type="AlphaFoldDB" id="F7XMZ0"/>
<reference evidence="1 2" key="1">
    <citation type="submission" date="2010-07" db="EMBL/GenBank/DDBJ databases">
        <title>The complete genome of Methanosalsum zhilinae DSM 4017.</title>
        <authorList>
            <consortium name="US DOE Joint Genome Institute (JGI-PGF)"/>
            <person name="Lucas S."/>
            <person name="Copeland A."/>
            <person name="Lapidus A."/>
            <person name="Glavina del Rio T."/>
            <person name="Dalin E."/>
            <person name="Tice H."/>
            <person name="Bruce D."/>
            <person name="Goodwin L."/>
            <person name="Pitluck S."/>
            <person name="Kyrpides N."/>
            <person name="Mavromatis K."/>
            <person name="Ovchinnikova G."/>
            <person name="Daligault H."/>
            <person name="Detter J.C."/>
            <person name="Han C."/>
            <person name="Tapia R."/>
            <person name="Larimer F."/>
            <person name="Land M."/>
            <person name="Hauser L."/>
            <person name="Markowitz V."/>
            <person name="Cheng J.-F."/>
            <person name="Hugenholtz P."/>
            <person name="Woyke T."/>
            <person name="Wu D."/>
            <person name="Spring S."/>
            <person name="Schueler E."/>
            <person name="Brambilla E."/>
            <person name="Klenk H.-P."/>
            <person name="Eisen J.A."/>
        </authorList>
    </citation>
    <scope>NUCLEOTIDE SEQUENCE [LARGE SCALE GENOMIC DNA]</scope>
    <source>
        <strain evidence="2">DSM 4017 / NBRC 107636 / OCM 62 / WeN5</strain>
    </source>
</reference>
<sequence length="135" mass="15701">MTRQITLIDIEKSNEKNLDSDIQWVCDCFGLSSGRDIENVSIRIIQDLLNRTPYEDNISSEMIANDLNINISRVNHHIRNLIQAGLVYRKKRHIYLRGGSLKSAVQEIRKDSERIFDELENVAEEIDQMMGLKNR</sequence>
<organism evidence="1 2">
    <name type="scientific">Methanosalsum zhilinae (strain DSM 4017 / NBRC 107636 / OCM 62 / WeN5)</name>
    <name type="common">Methanohalophilus zhilinae</name>
    <dbReference type="NCBI Taxonomy" id="679901"/>
    <lineage>
        <taxon>Archaea</taxon>
        <taxon>Methanobacteriati</taxon>
        <taxon>Methanobacteriota</taxon>
        <taxon>Stenosarchaea group</taxon>
        <taxon>Methanomicrobia</taxon>
        <taxon>Methanosarcinales</taxon>
        <taxon>Methanosarcinaceae</taxon>
        <taxon>Methanosalsum</taxon>
    </lineage>
</organism>
<protein>
    <submittedName>
        <fullName evidence="1">Uncharacterized protein</fullName>
    </submittedName>
</protein>
<dbReference type="STRING" id="679901.Mzhil_1245"/>
<dbReference type="KEGG" id="mzh:Mzhil_1245"/>
<keyword evidence="2" id="KW-1185">Reference proteome</keyword>
<accession>F7XMZ0</accession>
<dbReference type="InterPro" id="IPR036388">
    <property type="entry name" value="WH-like_DNA-bd_sf"/>
</dbReference>
<evidence type="ECO:0000313" key="2">
    <source>
        <dbReference type="Proteomes" id="UP000006622"/>
    </source>
</evidence>
<evidence type="ECO:0000313" key="1">
    <source>
        <dbReference type="EMBL" id="AEH61099.1"/>
    </source>
</evidence>
<dbReference type="Proteomes" id="UP000006622">
    <property type="component" value="Chromosome"/>
</dbReference>
<dbReference type="RefSeq" id="WP_013898536.1">
    <property type="nucleotide sequence ID" value="NC_015676.1"/>
</dbReference>
<name>F7XMZ0_METZD</name>
<dbReference type="EMBL" id="CP002101">
    <property type="protein sequence ID" value="AEH61099.1"/>
    <property type="molecule type" value="Genomic_DNA"/>
</dbReference>
<gene>
    <name evidence="1" type="ordered locus">Mzhil_1245</name>
</gene>
<dbReference type="GeneID" id="10822880"/>
<proteinExistence type="predicted"/>
<dbReference type="OrthoDB" id="136394at2157"/>
<dbReference type="HOGENOM" id="CLU_149093_0_0_2"/>
<dbReference type="Gene3D" id="1.10.10.10">
    <property type="entry name" value="Winged helix-like DNA-binding domain superfamily/Winged helix DNA-binding domain"/>
    <property type="match status" value="1"/>
</dbReference>
<dbReference type="InterPro" id="IPR036390">
    <property type="entry name" value="WH_DNA-bd_sf"/>
</dbReference>
<dbReference type="SUPFAM" id="SSF46785">
    <property type="entry name" value="Winged helix' DNA-binding domain"/>
    <property type="match status" value="1"/>
</dbReference>